<gene>
    <name evidence="1" type="ORF">QGN23_01330</name>
</gene>
<reference evidence="1 2" key="1">
    <citation type="submission" date="2023-05" db="EMBL/GenBank/DDBJ databases">
        <title>Genomic insight into Chryseobacterium sp. wdc7 isolated forest soil (Gotjawal).</title>
        <authorList>
            <person name="Park S.-J."/>
        </authorList>
    </citation>
    <scope>NUCLEOTIDE SEQUENCE [LARGE SCALE GENOMIC DNA]</scope>
    <source>
        <strain evidence="2">wdc7</strain>
    </source>
</reference>
<protein>
    <recommendedName>
        <fullName evidence="3">Bacteriocin</fullName>
    </recommendedName>
</protein>
<dbReference type="NCBIfam" id="NF047798">
    <property type="entry name" value="leader_Chryseo"/>
    <property type="match status" value="1"/>
</dbReference>
<evidence type="ECO:0000313" key="2">
    <source>
        <dbReference type="Proteomes" id="UP001241656"/>
    </source>
</evidence>
<sequence length="65" mass="6479">MKNLKKLSREDLKSISGGKLAPESGCATICPNGSTISIGCTAGCSVSNGAWVGCDGPDNSTVMCG</sequence>
<evidence type="ECO:0000313" key="1">
    <source>
        <dbReference type="EMBL" id="WHF51934.1"/>
    </source>
</evidence>
<dbReference type="Proteomes" id="UP001241656">
    <property type="component" value="Chromosome"/>
</dbReference>
<keyword evidence="2" id="KW-1185">Reference proteome</keyword>
<accession>A0ABY8RE06</accession>
<proteinExistence type="predicted"/>
<evidence type="ECO:0008006" key="3">
    <source>
        <dbReference type="Google" id="ProtNLM"/>
    </source>
</evidence>
<organism evidence="1 2">
    <name type="scientific">Chryseobacterium gotjawalense</name>
    <dbReference type="NCBI Taxonomy" id="3042315"/>
    <lineage>
        <taxon>Bacteria</taxon>
        <taxon>Pseudomonadati</taxon>
        <taxon>Bacteroidota</taxon>
        <taxon>Flavobacteriia</taxon>
        <taxon>Flavobacteriales</taxon>
        <taxon>Weeksellaceae</taxon>
        <taxon>Chryseobacterium group</taxon>
        <taxon>Chryseobacterium</taxon>
    </lineage>
</organism>
<dbReference type="InterPro" id="IPR058074">
    <property type="entry name" value="Bacteriocin-like"/>
</dbReference>
<name>A0ABY8RE06_9FLAO</name>
<dbReference type="EMBL" id="CP124855">
    <property type="protein sequence ID" value="WHF51934.1"/>
    <property type="molecule type" value="Genomic_DNA"/>
</dbReference>
<dbReference type="RefSeq" id="WP_282905241.1">
    <property type="nucleotide sequence ID" value="NZ_CP124855.1"/>
</dbReference>